<gene>
    <name evidence="3" type="ORF">Syun_016407</name>
</gene>
<sequence>MSHRGGRGGGGGGRGGRGRGRGGGRGGGAMEAGSSSSAAAEVEALSAEVERSLVVEEKAPPVSTKAPPVSTKGLGFPARPGPGTVGTRCLVKANHFLVNVRDKDLHHYDVSFMLSLKVSLVSFLSLRSASVVFPLWVLELLLSLLMMIRAQGFPSFDCRVHFDMGFSQRSFRFHFCFGLKKRSQESVAITPEVISRGVNRTILNQLIKDYGQKHLGNLLPAYDGRKSLYTAGPLPFTSKEFTVKLVNEDGQSTRRERTFKVAIKFAARADLHHLRQFLSGRQMDSAHDTIQVLDVVLRESPSKSCVVVGRSFFSEIYGPRNAVGEGLECWRGYYQSLRPTQMGLSLNIGRDPVNELSAK</sequence>
<dbReference type="Pfam" id="PF16486">
    <property type="entry name" value="ArgoN"/>
    <property type="match status" value="1"/>
</dbReference>
<proteinExistence type="predicted"/>
<feature type="region of interest" description="Disordered" evidence="1">
    <location>
        <begin position="56"/>
        <end position="78"/>
    </location>
</feature>
<dbReference type="AlphaFoldDB" id="A0AAP0J5X6"/>
<feature type="region of interest" description="Disordered" evidence="1">
    <location>
        <begin position="1"/>
        <end position="43"/>
    </location>
</feature>
<accession>A0AAP0J5X6</accession>
<keyword evidence="4" id="KW-1185">Reference proteome</keyword>
<dbReference type="Pfam" id="PF08699">
    <property type="entry name" value="ArgoL1"/>
    <property type="match status" value="1"/>
</dbReference>
<protein>
    <recommendedName>
        <fullName evidence="2">Argonaute linker 1 domain-containing protein</fullName>
    </recommendedName>
</protein>
<dbReference type="PANTHER" id="PTHR22891">
    <property type="entry name" value="EUKARYOTIC TRANSLATION INITIATION FACTOR 2C"/>
    <property type="match status" value="1"/>
</dbReference>
<organism evidence="3 4">
    <name type="scientific">Stephania yunnanensis</name>
    <dbReference type="NCBI Taxonomy" id="152371"/>
    <lineage>
        <taxon>Eukaryota</taxon>
        <taxon>Viridiplantae</taxon>
        <taxon>Streptophyta</taxon>
        <taxon>Embryophyta</taxon>
        <taxon>Tracheophyta</taxon>
        <taxon>Spermatophyta</taxon>
        <taxon>Magnoliopsida</taxon>
        <taxon>Ranunculales</taxon>
        <taxon>Menispermaceae</taxon>
        <taxon>Menispermoideae</taxon>
        <taxon>Cissampelideae</taxon>
        <taxon>Stephania</taxon>
    </lineage>
</organism>
<evidence type="ECO:0000313" key="4">
    <source>
        <dbReference type="Proteomes" id="UP001420932"/>
    </source>
</evidence>
<dbReference type="EMBL" id="JBBNAF010000007">
    <property type="protein sequence ID" value="KAK9127610.1"/>
    <property type="molecule type" value="Genomic_DNA"/>
</dbReference>
<reference evidence="3 4" key="1">
    <citation type="submission" date="2024-01" db="EMBL/GenBank/DDBJ databases">
        <title>Genome assemblies of Stephania.</title>
        <authorList>
            <person name="Yang L."/>
        </authorList>
    </citation>
    <scope>NUCLEOTIDE SEQUENCE [LARGE SCALE GENOMIC DNA]</scope>
    <source>
        <strain evidence="3">YNDBR</strain>
        <tissue evidence="3">Leaf</tissue>
    </source>
</reference>
<dbReference type="InterPro" id="IPR014811">
    <property type="entry name" value="ArgoL1"/>
</dbReference>
<comment type="caution">
    <text evidence="3">The sequence shown here is derived from an EMBL/GenBank/DDBJ whole genome shotgun (WGS) entry which is preliminary data.</text>
</comment>
<dbReference type="SUPFAM" id="SSF101690">
    <property type="entry name" value="PAZ domain"/>
    <property type="match status" value="1"/>
</dbReference>
<feature type="domain" description="Argonaute linker 1" evidence="2">
    <location>
        <begin position="306"/>
        <end position="352"/>
    </location>
</feature>
<evidence type="ECO:0000313" key="3">
    <source>
        <dbReference type="EMBL" id="KAK9127610.1"/>
    </source>
</evidence>
<evidence type="ECO:0000259" key="2">
    <source>
        <dbReference type="SMART" id="SM01163"/>
    </source>
</evidence>
<dbReference type="Proteomes" id="UP001420932">
    <property type="component" value="Unassembled WGS sequence"/>
</dbReference>
<dbReference type="InterPro" id="IPR036085">
    <property type="entry name" value="PAZ_dom_sf"/>
</dbReference>
<name>A0AAP0J5X6_9MAGN</name>
<evidence type="ECO:0000256" key="1">
    <source>
        <dbReference type="SAM" id="MobiDB-lite"/>
    </source>
</evidence>
<dbReference type="SMART" id="SM01163">
    <property type="entry name" value="DUF1785"/>
    <property type="match status" value="1"/>
</dbReference>
<feature type="compositionally biased region" description="Low complexity" evidence="1">
    <location>
        <begin position="31"/>
        <end position="43"/>
    </location>
</feature>
<dbReference type="InterPro" id="IPR032474">
    <property type="entry name" value="Argonaute_N"/>
</dbReference>